<feature type="domain" description="Actin-like protein N-terminal" evidence="1">
    <location>
        <begin position="7"/>
        <end position="153"/>
    </location>
</feature>
<dbReference type="Pfam" id="PF17989">
    <property type="entry name" value="ALP_N"/>
    <property type="match status" value="1"/>
</dbReference>
<evidence type="ECO:0000313" key="2">
    <source>
        <dbReference type="EMBL" id="KXI11925.1"/>
    </source>
</evidence>
<dbReference type="Proteomes" id="UP000070326">
    <property type="component" value="Unassembled WGS sequence"/>
</dbReference>
<evidence type="ECO:0000259" key="1">
    <source>
        <dbReference type="Pfam" id="PF17989"/>
    </source>
</evidence>
<dbReference type="Proteomes" id="UP000255101">
    <property type="component" value="Unassembled WGS sequence"/>
</dbReference>
<reference evidence="3 5" key="2">
    <citation type="submission" date="2018-06" db="EMBL/GenBank/DDBJ databases">
        <authorList>
            <consortium name="Pathogen Informatics"/>
            <person name="Doyle S."/>
        </authorList>
    </citation>
    <scope>NUCLEOTIDE SEQUENCE [LARGE SCALE GENOMIC DNA]</scope>
    <source>
        <strain evidence="3 5">NCTC11460</strain>
    </source>
</reference>
<dbReference type="STRING" id="1261.HMPREF3195_01158"/>
<protein>
    <recommendedName>
        <fullName evidence="1">Actin-like protein N-terminal domain-containing protein</fullName>
    </recommendedName>
</protein>
<sequence length="304" mass="33966">MDTQIIGLDIGRGYVKGYSLYNENEYSCLFKSVYGDGRNISLEDYKDNPIYIEIEGTEYFVGALSEKESMKCIRNAGDSKVSPVVKTLISAALSEIAVSDNVSIMLGVPYKIFKKSTLKEVQKEYKDTTISVKNKINNSVKTINIENINIFREADAALIYAMDGKINDKNPVGMVNVGFRTTELSYFDKGFKFNDKLSTTIESGNQNALKLVQKRLVDIGITKSLPEIDSADDYPELKDLAYTLTSDDTNEIIEETWNNLDEMNIYVSGGTSLNLNLNDKFTVVDDSQMATAKGLYEVGVRLEK</sequence>
<proteinExistence type="predicted"/>
<dbReference type="AlphaFoldDB" id="A0A135YR85"/>
<name>A0A135YR85_9FIRM</name>
<evidence type="ECO:0000313" key="5">
    <source>
        <dbReference type="Proteomes" id="UP000255101"/>
    </source>
</evidence>
<dbReference type="GeneID" id="79842094"/>
<evidence type="ECO:0000313" key="3">
    <source>
        <dbReference type="EMBL" id="SUB61984.1"/>
    </source>
</evidence>
<organism evidence="2 4">
    <name type="scientific">Peptostreptococcus anaerobius</name>
    <dbReference type="NCBI Taxonomy" id="1261"/>
    <lineage>
        <taxon>Bacteria</taxon>
        <taxon>Bacillati</taxon>
        <taxon>Bacillota</taxon>
        <taxon>Clostridia</taxon>
        <taxon>Peptostreptococcales</taxon>
        <taxon>Peptostreptococcaceae</taxon>
        <taxon>Peptostreptococcus</taxon>
    </lineage>
</organism>
<gene>
    <name evidence="2" type="ORF">HMPREF3195_01158</name>
    <name evidence="3" type="ORF">NCTC11460_01979</name>
</gene>
<dbReference type="InterPro" id="IPR040607">
    <property type="entry name" value="ALP_N"/>
</dbReference>
<dbReference type="Gene3D" id="3.30.420.40">
    <property type="match status" value="1"/>
</dbReference>
<dbReference type="EMBL" id="LSQZ01000061">
    <property type="protein sequence ID" value="KXI11925.1"/>
    <property type="molecule type" value="Genomic_DNA"/>
</dbReference>
<accession>A0A135YR85</accession>
<dbReference type="PATRIC" id="fig|1261.3.peg.1032"/>
<dbReference type="EMBL" id="UGTB01000004">
    <property type="protein sequence ID" value="SUB61984.1"/>
    <property type="molecule type" value="Genomic_DNA"/>
</dbReference>
<dbReference type="eggNOG" id="COG0443">
    <property type="taxonomic scope" value="Bacteria"/>
</dbReference>
<dbReference type="RefSeq" id="WP_002843046.1">
    <property type="nucleotide sequence ID" value="NZ_CAMPYD010000012.1"/>
</dbReference>
<dbReference type="InterPro" id="IPR043129">
    <property type="entry name" value="ATPase_NBD"/>
</dbReference>
<dbReference type="SUPFAM" id="SSF53067">
    <property type="entry name" value="Actin-like ATPase domain"/>
    <property type="match status" value="2"/>
</dbReference>
<evidence type="ECO:0000313" key="4">
    <source>
        <dbReference type="Proteomes" id="UP000070326"/>
    </source>
</evidence>
<reference evidence="2 4" key="1">
    <citation type="submission" date="2016-02" db="EMBL/GenBank/DDBJ databases">
        <authorList>
            <person name="Wen L."/>
            <person name="He K."/>
            <person name="Yang H."/>
        </authorList>
    </citation>
    <scope>NUCLEOTIDE SEQUENCE [LARGE SCALE GENOMIC DNA]</scope>
    <source>
        <strain evidence="2 4">MJR8628A</strain>
    </source>
</reference>